<protein>
    <recommendedName>
        <fullName evidence="3">C2 domain-containing protein</fullName>
    </recommendedName>
</protein>
<dbReference type="GeneID" id="40320000"/>
<feature type="region of interest" description="Disordered" evidence="2">
    <location>
        <begin position="1"/>
        <end position="57"/>
    </location>
</feature>
<dbReference type="OrthoDB" id="67700at2759"/>
<proteinExistence type="predicted"/>
<keyword evidence="5" id="KW-1185">Reference proteome</keyword>
<feature type="coiled-coil region" evidence="1">
    <location>
        <begin position="235"/>
        <end position="274"/>
    </location>
</feature>
<feature type="region of interest" description="Disordered" evidence="2">
    <location>
        <begin position="91"/>
        <end position="126"/>
    </location>
</feature>
<evidence type="ECO:0000256" key="1">
    <source>
        <dbReference type="SAM" id="Coils"/>
    </source>
</evidence>
<dbReference type="CDD" id="cd00030">
    <property type="entry name" value="C2"/>
    <property type="match status" value="4"/>
</dbReference>
<dbReference type="RefSeq" id="XP_029226797.1">
    <property type="nucleotide sequence ID" value="XM_029373266.1"/>
</dbReference>
<dbReference type="Proteomes" id="UP000284403">
    <property type="component" value="Unassembled WGS sequence"/>
</dbReference>
<feature type="region of interest" description="Disordered" evidence="2">
    <location>
        <begin position="528"/>
        <end position="564"/>
    </location>
</feature>
<name>A0A3R7MZ22_9TRYP</name>
<evidence type="ECO:0000313" key="5">
    <source>
        <dbReference type="Proteomes" id="UP000284403"/>
    </source>
</evidence>
<dbReference type="PANTHER" id="PTHR45761">
    <property type="entry name" value="EXTENDED SYNAPTOTAGMIN-LIKE PROTEIN 2, ISOFORM C"/>
    <property type="match status" value="1"/>
</dbReference>
<sequence>MQKGEASGAATPPSVLPPSGVCATAPSVDAALGEATARDGAAVEGEPSHETVSPPSIERFDRHCRLRRALAAKEATLLEITQLIMTGTTSERRVLRASKPRKATTDEAPSPALAAPTTSTADSATAKLPSALRPNEQSFAEVQPDVDNTKRLKCKELDHLKERVRLERLVYDLRRELEAAGHTLRDQTEAMKSVSMGMARMGPHRLIKAQREKKTKSLMTSEASLVEKVSHWREFNVFRERVKRLEELLAAAQCRAERAEKQCAEQQATALQQAPNKTQEDTTQVVGSGAISSVNPFTEKRGVVLTTESASCSKDEKMNYQSLMDRVREVEDAHRTARRMWSVQEREYRRHIRVLEATMSRMERQMPAEKPSKATLFNLTLRLVSCEGLFNRCNNGAGSIDPFVVVYSPSGERVFETLPREDTDCPEFSALDDIVTLKVARGSSWHIVLEVYSRGANNARLFLGQAKVPVGPLLEDVEPGGVRRHSAELKMRDRETDNEILRQARHLGAIVFDVTVAVVGCGAACGSCWRRSSSSRASPLISPGRDGEEETNAGADATKPGGSAAPLTGFTLRVAAAKGILERGPGAHSHPYVVVYDGGTGKELMRTPPVPETSEASWEGCPQASVTLPSLRRHGGIIFRVFDQDRDGRSEFLGEALLSRRQLSSGKEWHELRLAPRENEPLTHIREHHGRLGKLLVHCTRGLLSDSVGCTEKQEEHLHRQQTSTRSSRILCDEAATSDGNALLQPVKVQVHVEGCRGLLDGPGSGGDVFVRMVAPNSAAYTTSVVPRALNPSWMKKDGCATMTLHPLDSGVIGFYVMACEGQLGSKEQTLGYAQLSVGDLFLRGLGKKELELDAQPHAADTRLPPSPKTALGSILVSFALAGVSSVSTHIEKHEATVKQTAAVATAEVPNQASAPPFTASSVTSKKTEEVAAPTAVSLRIFVKEGHDLLDCDQAMFNAMGVTDPRVLVWVGPDLAFTVPEKRDTVNPVWTQEEAEFLLRVQSTQVIRFEVQDVDVAGFDSMGSANIHASEVIASPGVRSLPVMLDGTQYGTLVVLFTIDTNDHSSS</sequence>
<feature type="domain" description="C2" evidence="3">
    <location>
        <begin position="545"/>
        <end position="674"/>
    </location>
</feature>
<dbReference type="Pfam" id="PF00168">
    <property type="entry name" value="C2"/>
    <property type="match status" value="4"/>
</dbReference>
<feature type="domain" description="C2" evidence="3">
    <location>
        <begin position="912"/>
        <end position="1043"/>
    </location>
</feature>
<dbReference type="PROSITE" id="PS50004">
    <property type="entry name" value="C2"/>
    <property type="match status" value="4"/>
</dbReference>
<dbReference type="InterPro" id="IPR035892">
    <property type="entry name" value="C2_domain_sf"/>
</dbReference>
<dbReference type="SUPFAM" id="SSF49562">
    <property type="entry name" value="C2 domain (Calcium/lipid-binding domain, CaLB)"/>
    <property type="match status" value="4"/>
</dbReference>
<dbReference type="EMBL" id="MKKU01000406">
    <property type="protein sequence ID" value="RNF13427.1"/>
    <property type="molecule type" value="Genomic_DNA"/>
</dbReference>
<dbReference type="InterPro" id="IPR000008">
    <property type="entry name" value="C2_dom"/>
</dbReference>
<dbReference type="PANTHER" id="PTHR45761:SF1">
    <property type="entry name" value="EXTENDED SYNAPTOTAGMIN-LIKE PROTEIN 2, ISOFORM C"/>
    <property type="match status" value="1"/>
</dbReference>
<feature type="domain" description="C2" evidence="3">
    <location>
        <begin position="730"/>
        <end position="853"/>
    </location>
</feature>
<dbReference type="InterPro" id="IPR051634">
    <property type="entry name" value="Extended_Synaptotagmin"/>
</dbReference>
<dbReference type="SMART" id="SM00239">
    <property type="entry name" value="C2"/>
    <property type="match status" value="4"/>
</dbReference>
<feature type="compositionally biased region" description="Low complexity" evidence="2">
    <location>
        <begin position="108"/>
        <end position="126"/>
    </location>
</feature>
<comment type="caution">
    <text evidence="4">The sequence shown here is derived from an EMBL/GenBank/DDBJ whole genome shotgun (WGS) entry which is preliminary data.</text>
</comment>
<dbReference type="AlphaFoldDB" id="A0A3R7MZ22"/>
<gene>
    <name evidence="4" type="ORF">Tco025E_06389</name>
</gene>
<dbReference type="Gene3D" id="2.60.40.150">
    <property type="entry name" value="C2 domain"/>
    <property type="match status" value="3"/>
</dbReference>
<keyword evidence="1" id="KW-0175">Coiled coil</keyword>
<feature type="compositionally biased region" description="Low complexity" evidence="2">
    <location>
        <begin position="528"/>
        <end position="538"/>
    </location>
</feature>
<evidence type="ECO:0000259" key="3">
    <source>
        <dbReference type="PROSITE" id="PS50004"/>
    </source>
</evidence>
<organism evidence="4 5">
    <name type="scientific">Trypanosoma conorhini</name>
    <dbReference type="NCBI Taxonomy" id="83891"/>
    <lineage>
        <taxon>Eukaryota</taxon>
        <taxon>Discoba</taxon>
        <taxon>Euglenozoa</taxon>
        <taxon>Kinetoplastea</taxon>
        <taxon>Metakinetoplastina</taxon>
        <taxon>Trypanosomatida</taxon>
        <taxon>Trypanosomatidae</taxon>
        <taxon>Trypanosoma</taxon>
    </lineage>
</organism>
<reference evidence="4 5" key="1">
    <citation type="journal article" date="2018" name="BMC Genomics">
        <title>Genomic comparison of Trypanosoma conorhini and Trypanosoma rangeli to Trypanosoma cruzi strains of high and low virulence.</title>
        <authorList>
            <person name="Bradwell K.R."/>
            <person name="Koparde V.N."/>
            <person name="Matveyev A.V."/>
            <person name="Serrano M.G."/>
            <person name="Alves J.M."/>
            <person name="Parikh H."/>
            <person name="Huang B."/>
            <person name="Lee V."/>
            <person name="Espinosa-Alvarez O."/>
            <person name="Ortiz P.A."/>
            <person name="Costa-Martins A.G."/>
            <person name="Teixeira M.M."/>
            <person name="Buck G.A."/>
        </authorList>
    </citation>
    <scope>NUCLEOTIDE SEQUENCE [LARGE SCALE GENOMIC DNA]</scope>
    <source>
        <strain evidence="4 5">025E</strain>
    </source>
</reference>
<evidence type="ECO:0000256" key="2">
    <source>
        <dbReference type="SAM" id="MobiDB-lite"/>
    </source>
</evidence>
<evidence type="ECO:0000313" key="4">
    <source>
        <dbReference type="EMBL" id="RNF13427.1"/>
    </source>
</evidence>
<accession>A0A3R7MZ22</accession>
<feature type="domain" description="C2" evidence="3">
    <location>
        <begin position="360"/>
        <end position="485"/>
    </location>
</feature>